<evidence type="ECO:0000313" key="3">
    <source>
        <dbReference type="Proteomes" id="UP000000311"/>
    </source>
</evidence>
<accession>E2AEI2</accession>
<name>E2AEI2_CAMFO</name>
<protein>
    <submittedName>
        <fullName evidence="2">Uncharacterized protein</fullName>
    </submittedName>
</protein>
<feature type="compositionally biased region" description="Polar residues" evidence="1">
    <location>
        <begin position="150"/>
        <end position="164"/>
    </location>
</feature>
<keyword evidence="3" id="KW-1185">Reference proteome</keyword>
<organism evidence="3">
    <name type="scientific">Camponotus floridanus</name>
    <name type="common">Florida carpenter ant</name>
    <dbReference type="NCBI Taxonomy" id="104421"/>
    <lineage>
        <taxon>Eukaryota</taxon>
        <taxon>Metazoa</taxon>
        <taxon>Ecdysozoa</taxon>
        <taxon>Arthropoda</taxon>
        <taxon>Hexapoda</taxon>
        <taxon>Insecta</taxon>
        <taxon>Pterygota</taxon>
        <taxon>Neoptera</taxon>
        <taxon>Endopterygota</taxon>
        <taxon>Hymenoptera</taxon>
        <taxon>Apocrita</taxon>
        <taxon>Aculeata</taxon>
        <taxon>Formicoidea</taxon>
        <taxon>Formicidae</taxon>
        <taxon>Formicinae</taxon>
        <taxon>Camponotus</taxon>
    </lineage>
</organism>
<dbReference type="Proteomes" id="UP000000311">
    <property type="component" value="Unassembled WGS sequence"/>
</dbReference>
<reference evidence="2 3" key="1">
    <citation type="journal article" date="2010" name="Science">
        <title>Genomic comparison of the ants Camponotus floridanus and Harpegnathos saltator.</title>
        <authorList>
            <person name="Bonasio R."/>
            <person name="Zhang G."/>
            <person name="Ye C."/>
            <person name="Mutti N.S."/>
            <person name="Fang X."/>
            <person name="Qin N."/>
            <person name="Donahue G."/>
            <person name="Yang P."/>
            <person name="Li Q."/>
            <person name="Li C."/>
            <person name="Zhang P."/>
            <person name="Huang Z."/>
            <person name="Berger S.L."/>
            <person name="Reinberg D."/>
            <person name="Wang J."/>
            <person name="Liebig J."/>
        </authorList>
    </citation>
    <scope>NUCLEOTIDE SEQUENCE [LARGE SCALE GENOMIC DNA]</scope>
    <source>
        <strain evidence="3">C129</strain>
    </source>
</reference>
<evidence type="ECO:0000313" key="2">
    <source>
        <dbReference type="EMBL" id="EFN68139.1"/>
    </source>
</evidence>
<gene>
    <name evidence="2" type="ORF">EAG_05528</name>
</gene>
<proteinExistence type="predicted"/>
<dbReference type="OrthoDB" id="6160353at2759"/>
<evidence type="ECO:0000256" key="1">
    <source>
        <dbReference type="SAM" id="MobiDB-lite"/>
    </source>
</evidence>
<feature type="region of interest" description="Disordered" evidence="1">
    <location>
        <begin position="84"/>
        <end position="103"/>
    </location>
</feature>
<dbReference type="AlphaFoldDB" id="E2AEI2"/>
<feature type="compositionally biased region" description="Polar residues" evidence="1">
    <location>
        <begin position="126"/>
        <end position="138"/>
    </location>
</feature>
<sequence length="164" mass="18290">MRFCPLCIKNGLKRKIKAFQVSFEEAVWSCEGEDCPWPIGHDEIAFFQRNALTCDWNENLPPPIGIPEESISMPMELLLYTPPVTPGELSKESTDSASTECSFNLSSENKTDEILVRNEVIYSTSTKEPIGSSPTLELSRSGLMSKEMQRASQSLFPSYGKTVS</sequence>
<dbReference type="EMBL" id="GL438862">
    <property type="protein sequence ID" value="EFN68139.1"/>
    <property type="molecule type" value="Genomic_DNA"/>
</dbReference>
<feature type="region of interest" description="Disordered" evidence="1">
    <location>
        <begin position="126"/>
        <end position="164"/>
    </location>
</feature>
<dbReference type="InParanoid" id="E2AEI2"/>